<keyword evidence="4 5" id="KW-0418">Kinase</keyword>
<name>A0A1G2DVZ3_9BACT</name>
<sequence length="162" mass="18670">MKPSKKLKIIILLGPAGSGKGTQAKLISKKFNLDYFGSGDALRTRKKTGDFTAKKLSKVMGRGELVPSFIISKLWIDTLEKFKKKKKFKGFVIDGSPRKIGEAKLLNEAIKWYEWQKYVKIVFVNISRKESINRLTKRRMCKKCGRLIPWLGRFKNIKKCDK</sequence>
<organism evidence="7 8">
    <name type="scientific">Candidatus Nealsonbacteria bacterium RBG_13_36_15</name>
    <dbReference type="NCBI Taxonomy" id="1801660"/>
    <lineage>
        <taxon>Bacteria</taxon>
        <taxon>Candidatus Nealsoniibacteriota</taxon>
    </lineage>
</organism>
<evidence type="ECO:0000256" key="5">
    <source>
        <dbReference type="RuleBase" id="RU003330"/>
    </source>
</evidence>
<dbReference type="SUPFAM" id="SSF52540">
    <property type="entry name" value="P-loop containing nucleoside triphosphate hydrolases"/>
    <property type="match status" value="1"/>
</dbReference>
<feature type="non-terminal residue" evidence="7">
    <location>
        <position position="162"/>
    </location>
</feature>
<evidence type="ECO:0000313" key="7">
    <source>
        <dbReference type="EMBL" id="OGZ17747.1"/>
    </source>
</evidence>
<dbReference type="Gene3D" id="3.40.50.300">
    <property type="entry name" value="P-loop containing nucleotide triphosphate hydrolases"/>
    <property type="match status" value="1"/>
</dbReference>
<evidence type="ECO:0000256" key="3">
    <source>
        <dbReference type="ARBA" id="ARBA00022741"/>
    </source>
</evidence>
<comment type="similarity">
    <text evidence="5">Belongs to the adenylate kinase family.</text>
</comment>
<keyword evidence="6" id="KW-0067">ATP-binding</keyword>
<dbReference type="Pfam" id="PF00406">
    <property type="entry name" value="ADK"/>
    <property type="match status" value="1"/>
</dbReference>
<comment type="subunit">
    <text evidence="6">Monomer.</text>
</comment>
<dbReference type="CDD" id="cd01428">
    <property type="entry name" value="ADK"/>
    <property type="match status" value="1"/>
</dbReference>
<proteinExistence type="inferred from homology"/>
<keyword evidence="1 5" id="KW-0808">Transferase</keyword>
<accession>A0A1G2DVZ3</accession>
<dbReference type="InterPro" id="IPR000850">
    <property type="entry name" value="Adenylat/UMP-CMP_kin"/>
</dbReference>
<dbReference type="Proteomes" id="UP000176752">
    <property type="component" value="Unassembled WGS sequence"/>
</dbReference>
<evidence type="ECO:0000313" key="8">
    <source>
        <dbReference type="Proteomes" id="UP000176752"/>
    </source>
</evidence>
<dbReference type="PANTHER" id="PTHR23359">
    <property type="entry name" value="NUCLEOTIDE KINASE"/>
    <property type="match status" value="1"/>
</dbReference>
<comment type="caution">
    <text evidence="7">The sequence shown here is derived from an EMBL/GenBank/DDBJ whole genome shotgun (WGS) entry which is preliminary data.</text>
</comment>
<reference evidence="7 8" key="1">
    <citation type="journal article" date="2016" name="Nat. Commun.">
        <title>Thousands of microbial genomes shed light on interconnected biogeochemical processes in an aquifer system.</title>
        <authorList>
            <person name="Anantharaman K."/>
            <person name="Brown C.T."/>
            <person name="Hug L.A."/>
            <person name="Sharon I."/>
            <person name="Castelle C.J."/>
            <person name="Probst A.J."/>
            <person name="Thomas B.C."/>
            <person name="Singh A."/>
            <person name="Wilkins M.J."/>
            <person name="Karaoz U."/>
            <person name="Brodie E.L."/>
            <person name="Williams K.H."/>
            <person name="Hubbard S.S."/>
            <person name="Banfield J.F."/>
        </authorList>
    </citation>
    <scope>NUCLEOTIDE SEQUENCE [LARGE SCALE GENOMIC DNA]</scope>
</reference>
<evidence type="ECO:0000256" key="1">
    <source>
        <dbReference type="ARBA" id="ARBA00022679"/>
    </source>
</evidence>
<keyword evidence="2" id="KW-0545">Nucleotide biosynthesis</keyword>
<dbReference type="AlphaFoldDB" id="A0A1G2DVZ3"/>
<keyword evidence="3 6" id="KW-0547">Nucleotide-binding</keyword>
<comment type="catalytic activity">
    <reaction evidence="6">
        <text>AMP + ATP = 2 ADP</text>
        <dbReference type="Rhea" id="RHEA:12973"/>
        <dbReference type="ChEBI" id="CHEBI:30616"/>
        <dbReference type="ChEBI" id="CHEBI:456215"/>
        <dbReference type="ChEBI" id="CHEBI:456216"/>
        <dbReference type="EC" id="2.7.4.3"/>
    </reaction>
</comment>
<dbReference type="GO" id="GO:0004017">
    <property type="term" value="F:AMP kinase activity"/>
    <property type="evidence" value="ECO:0007669"/>
    <property type="project" value="UniProtKB-EC"/>
</dbReference>
<dbReference type="STRING" id="1801660.A2Z78_00980"/>
<comment type="subcellular location">
    <subcellularLocation>
        <location evidence="6">Cytoplasm</location>
    </subcellularLocation>
</comment>
<dbReference type="InterPro" id="IPR027417">
    <property type="entry name" value="P-loop_NTPase"/>
</dbReference>
<protein>
    <recommendedName>
        <fullName evidence="6">Adenylate kinase</fullName>
        <ecNumber evidence="6">2.7.4.3</ecNumber>
    </recommendedName>
</protein>
<evidence type="ECO:0000256" key="6">
    <source>
        <dbReference type="RuleBase" id="RU003331"/>
    </source>
</evidence>
<dbReference type="PRINTS" id="PR00094">
    <property type="entry name" value="ADENYLTKNASE"/>
</dbReference>
<evidence type="ECO:0000256" key="4">
    <source>
        <dbReference type="ARBA" id="ARBA00022777"/>
    </source>
</evidence>
<evidence type="ECO:0000256" key="2">
    <source>
        <dbReference type="ARBA" id="ARBA00022727"/>
    </source>
</evidence>
<dbReference type="EMBL" id="MHLV01000015">
    <property type="protein sequence ID" value="OGZ17747.1"/>
    <property type="molecule type" value="Genomic_DNA"/>
</dbReference>
<dbReference type="GO" id="GO:0005524">
    <property type="term" value="F:ATP binding"/>
    <property type="evidence" value="ECO:0007669"/>
    <property type="project" value="UniProtKB-KW"/>
</dbReference>
<dbReference type="EC" id="2.7.4.3" evidence="6"/>
<dbReference type="GO" id="GO:0005737">
    <property type="term" value="C:cytoplasm"/>
    <property type="evidence" value="ECO:0007669"/>
    <property type="project" value="UniProtKB-SubCell"/>
</dbReference>
<gene>
    <name evidence="7" type="ORF">A2Z78_00980</name>
</gene>